<keyword evidence="3" id="KW-1185">Reference proteome</keyword>
<protein>
    <submittedName>
        <fullName evidence="4">Uncharacterized protein</fullName>
    </submittedName>
</protein>
<dbReference type="Proteomes" id="UP000887574">
    <property type="component" value="Unplaced"/>
</dbReference>
<feature type="region of interest" description="Disordered" evidence="1">
    <location>
        <begin position="196"/>
        <end position="223"/>
    </location>
</feature>
<name>A0A915E4G2_9BILA</name>
<feature type="compositionally biased region" description="Basic and acidic residues" evidence="1">
    <location>
        <begin position="38"/>
        <end position="49"/>
    </location>
</feature>
<proteinExistence type="predicted"/>
<evidence type="ECO:0000256" key="1">
    <source>
        <dbReference type="SAM" id="MobiDB-lite"/>
    </source>
</evidence>
<evidence type="ECO:0000313" key="4">
    <source>
        <dbReference type="WBParaSite" id="jg25709"/>
    </source>
</evidence>
<sequence>MIVGIVIGIVALLAVSVVIFFLVKYIRAKKSQESNVEQGKHVEGADGSKRSMSNSAAFSKSEGVIVVKTCISPTSDEDVQPKSSKKSGAKAISKSQQLSSNAKASAQPSKSKKINTLPEQIPSVSELFPQLSSDKVMKSDNSISGSLVGDIRDQVKETRKKTKRKKLQKEKAPGGLILSTLCLCIDMFAVKDRRSKMKSDNLELDKTQETTLEAQSKKKVKAK</sequence>
<dbReference type="WBParaSite" id="jg25709">
    <property type="protein sequence ID" value="jg25709"/>
    <property type="gene ID" value="jg25709"/>
</dbReference>
<keyword evidence="2" id="KW-1133">Transmembrane helix</keyword>
<organism evidence="3 4">
    <name type="scientific">Ditylenchus dipsaci</name>
    <dbReference type="NCBI Taxonomy" id="166011"/>
    <lineage>
        <taxon>Eukaryota</taxon>
        <taxon>Metazoa</taxon>
        <taxon>Ecdysozoa</taxon>
        <taxon>Nematoda</taxon>
        <taxon>Chromadorea</taxon>
        <taxon>Rhabditida</taxon>
        <taxon>Tylenchina</taxon>
        <taxon>Tylenchomorpha</taxon>
        <taxon>Sphaerularioidea</taxon>
        <taxon>Anguinidae</taxon>
        <taxon>Anguininae</taxon>
        <taxon>Ditylenchus</taxon>
    </lineage>
</organism>
<evidence type="ECO:0000256" key="2">
    <source>
        <dbReference type="SAM" id="Phobius"/>
    </source>
</evidence>
<evidence type="ECO:0000313" key="3">
    <source>
        <dbReference type="Proteomes" id="UP000887574"/>
    </source>
</evidence>
<dbReference type="AlphaFoldDB" id="A0A915E4G2"/>
<dbReference type="CDD" id="cd12087">
    <property type="entry name" value="TM_EGFR-like"/>
    <property type="match status" value="1"/>
</dbReference>
<feature type="region of interest" description="Disordered" evidence="1">
    <location>
        <begin position="74"/>
        <end position="118"/>
    </location>
</feature>
<reference evidence="4" key="1">
    <citation type="submission" date="2022-11" db="UniProtKB">
        <authorList>
            <consortium name="WormBaseParasite"/>
        </authorList>
    </citation>
    <scope>IDENTIFICATION</scope>
</reference>
<keyword evidence="2" id="KW-0812">Transmembrane</keyword>
<feature type="compositionally biased region" description="Basic and acidic residues" evidence="1">
    <location>
        <begin position="196"/>
        <end position="208"/>
    </location>
</feature>
<feature type="transmembrane region" description="Helical" evidence="2">
    <location>
        <begin position="6"/>
        <end position="26"/>
    </location>
</feature>
<accession>A0A915E4G2</accession>
<keyword evidence="2" id="KW-0472">Membrane</keyword>
<feature type="region of interest" description="Disordered" evidence="1">
    <location>
        <begin position="34"/>
        <end position="56"/>
    </location>
</feature>
<feature type="compositionally biased region" description="Low complexity" evidence="1">
    <location>
        <begin position="89"/>
        <end position="109"/>
    </location>
</feature>